<gene>
    <name evidence="1" type="ORF">METZ01_LOCUS344545</name>
</gene>
<dbReference type="EMBL" id="UINC01118513">
    <property type="protein sequence ID" value="SVC91691.1"/>
    <property type="molecule type" value="Genomic_DNA"/>
</dbReference>
<accession>A0A382R517</accession>
<evidence type="ECO:0000313" key="1">
    <source>
        <dbReference type="EMBL" id="SVC91691.1"/>
    </source>
</evidence>
<protein>
    <submittedName>
        <fullName evidence="1">Uncharacterized protein</fullName>
    </submittedName>
</protein>
<reference evidence="1" key="1">
    <citation type="submission" date="2018-05" db="EMBL/GenBank/DDBJ databases">
        <authorList>
            <person name="Lanie J.A."/>
            <person name="Ng W.-L."/>
            <person name="Kazmierczak K.M."/>
            <person name="Andrzejewski T.M."/>
            <person name="Davidsen T.M."/>
            <person name="Wayne K.J."/>
            <person name="Tettelin H."/>
            <person name="Glass J.I."/>
            <person name="Rusch D."/>
            <person name="Podicherti R."/>
            <person name="Tsui H.-C.T."/>
            <person name="Winkler M.E."/>
        </authorList>
    </citation>
    <scope>NUCLEOTIDE SEQUENCE</scope>
</reference>
<organism evidence="1">
    <name type="scientific">marine metagenome</name>
    <dbReference type="NCBI Taxonomy" id="408172"/>
    <lineage>
        <taxon>unclassified sequences</taxon>
        <taxon>metagenomes</taxon>
        <taxon>ecological metagenomes</taxon>
    </lineage>
</organism>
<feature type="non-terminal residue" evidence="1">
    <location>
        <position position="1"/>
    </location>
</feature>
<dbReference type="AlphaFoldDB" id="A0A382R517"/>
<sequence>STTEFDEKGNQISKYNYKGDEMRDISDIPNKLSSSILVKNWLEKGWKEDE</sequence>
<proteinExistence type="predicted"/>
<name>A0A382R517_9ZZZZ</name>